<evidence type="ECO:0000313" key="6">
    <source>
        <dbReference type="EMBL" id="HIQ70565.1"/>
    </source>
</evidence>
<dbReference type="Pfam" id="PF04079">
    <property type="entry name" value="SMC_ScpB"/>
    <property type="match status" value="1"/>
</dbReference>
<comment type="caution">
    <text evidence="6">The sequence shown here is derived from an EMBL/GenBank/DDBJ whole genome shotgun (WGS) entry which is preliminary data.</text>
</comment>
<reference evidence="6" key="1">
    <citation type="submission" date="2020-10" db="EMBL/GenBank/DDBJ databases">
        <authorList>
            <person name="Gilroy R."/>
        </authorList>
    </citation>
    <scope>NUCLEOTIDE SEQUENCE</scope>
    <source>
        <strain evidence="6">ChiSjej2B20-13462</strain>
    </source>
</reference>
<feature type="compositionally biased region" description="Low complexity" evidence="5">
    <location>
        <begin position="184"/>
        <end position="197"/>
    </location>
</feature>
<feature type="region of interest" description="Disordered" evidence="5">
    <location>
        <begin position="167"/>
        <end position="197"/>
    </location>
</feature>
<sequence>MEQNDTQRALMAILFAAGEPVDAKRLADSLEVDEAEIHTEVQALMDDLSYNRSGIRILRLENAYQMCSSGEMAPYVTKTLETRKPPKLSNSQLEALTIIAYYQPATKAYVEQLRGVDSAYSISALLTKKLIEECGRLNVPGRPILYRTTPDFLRTFGLSSLEELPEIEKMNFQSRPTPEDAAEPAEQTEPAQPEAAP</sequence>
<keyword evidence="2" id="KW-0132">Cell division</keyword>
<evidence type="ECO:0000256" key="4">
    <source>
        <dbReference type="ARBA" id="ARBA00023306"/>
    </source>
</evidence>
<proteinExistence type="predicted"/>
<dbReference type="PANTHER" id="PTHR34298">
    <property type="entry name" value="SEGREGATION AND CONDENSATION PROTEIN B"/>
    <property type="match status" value="1"/>
</dbReference>
<gene>
    <name evidence="6" type="primary">scpB</name>
    <name evidence="6" type="ORF">IAA67_09590</name>
</gene>
<dbReference type="GO" id="GO:0051304">
    <property type="term" value="P:chromosome separation"/>
    <property type="evidence" value="ECO:0007669"/>
    <property type="project" value="InterPro"/>
</dbReference>
<reference evidence="6" key="2">
    <citation type="journal article" date="2021" name="PeerJ">
        <title>Extensive microbial diversity within the chicken gut microbiome revealed by metagenomics and culture.</title>
        <authorList>
            <person name="Gilroy R."/>
            <person name="Ravi A."/>
            <person name="Getino M."/>
            <person name="Pursley I."/>
            <person name="Horton D.L."/>
            <person name="Alikhan N.F."/>
            <person name="Baker D."/>
            <person name="Gharbi K."/>
            <person name="Hall N."/>
            <person name="Watson M."/>
            <person name="Adriaenssens E.M."/>
            <person name="Foster-Nyarko E."/>
            <person name="Jarju S."/>
            <person name="Secka A."/>
            <person name="Antonio M."/>
            <person name="Oren A."/>
            <person name="Chaudhuri R.R."/>
            <person name="La Ragione R."/>
            <person name="Hildebrand F."/>
            <person name="Pallen M.J."/>
        </authorList>
    </citation>
    <scope>NUCLEOTIDE SEQUENCE</scope>
    <source>
        <strain evidence="6">ChiSjej2B20-13462</strain>
    </source>
</reference>
<dbReference type="SUPFAM" id="SSF46785">
    <property type="entry name" value="Winged helix' DNA-binding domain"/>
    <property type="match status" value="2"/>
</dbReference>
<organism evidence="6 7">
    <name type="scientific">Candidatus Avoscillospira stercorigallinarum</name>
    <dbReference type="NCBI Taxonomy" id="2840708"/>
    <lineage>
        <taxon>Bacteria</taxon>
        <taxon>Bacillati</taxon>
        <taxon>Bacillota</taxon>
        <taxon>Clostridia</taxon>
        <taxon>Eubacteriales</taxon>
        <taxon>Oscillospiraceae</taxon>
        <taxon>Oscillospiraceae incertae sedis</taxon>
        <taxon>Candidatus Avoscillospira</taxon>
    </lineage>
</organism>
<accession>A0A9D1CPH9</accession>
<evidence type="ECO:0000313" key="7">
    <source>
        <dbReference type="Proteomes" id="UP000886874"/>
    </source>
</evidence>
<evidence type="ECO:0000256" key="3">
    <source>
        <dbReference type="ARBA" id="ARBA00022829"/>
    </source>
</evidence>
<dbReference type="GO" id="GO:0051301">
    <property type="term" value="P:cell division"/>
    <property type="evidence" value="ECO:0007669"/>
    <property type="project" value="UniProtKB-KW"/>
</dbReference>
<dbReference type="Proteomes" id="UP000886874">
    <property type="component" value="Unassembled WGS sequence"/>
</dbReference>
<dbReference type="PIRSF" id="PIRSF019345">
    <property type="entry name" value="ScpB"/>
    <property type="match status" value="1"/>
</dbReference>
<dbReference type="AlphaFoldDB" id="A0A9D1CPH9"/>
<dbReference type="EMBL" id="DVFN01000138">
    <property type="protein sequence ID" value="HIQ70565.1"/>
    <property type="molecule type" value="Genomic_DNA"/>
</dbReference>
<dbReference type="InterPro" id="IPR036388">
    <property type="entry name" value="WH-like_DNA-bd_sf"/>
</dbReference>
<evidence type="ECO:0000256" key="5">
    <source>
        <dbReference type="SAM" id="MobiDB-lite"/>
    </source>
</evidence>
<dbReference type="Gene3D" id="1.10.10.10">
    <property type="entry name" value="Winged helix-like DNA-binding domain superfamily/Winged helix DNA-binding domain"/>
    <property type="match status" value="2"/>
</dbReference>
<name>A0A9D1CPH9_9FIRM</name>
<keyword evidence="1" id="KW-0963">Cytoplasm</keyword>
<evidence type="ECO:0000256" key="2">
    <source>
        <dbReference type="ARBA" id="ARBA00022618"/>
    </source>
</evidence>
<dbReference type="NCBIfam" id="TIGR00281">
    <property type="entry name" value="SMC-Scp complex subunit ScpB"/>
    <property type="match status" value="1"/>
</dbReference>
<keyword evidence="4" id="KW-0131">Cell cycle</keyword>
<keyword evidence="3" id="KW-0159">Chromosome partition</keyword>
<protein>
    <submittedName>
        <fullName evidence="6">SMC-Scp complex subunit ScpB</fullName>
    </submittedName>
</protein>
<evidence type="ECO:0000256" key="1">
    <source>
        <dbReference type="ARBA" id="ARBA00022490"/>
    </source>
</evidence>
<dbReference type="PANTHER" id="PTHR34298:SF2">
    <property type="entry name" value="SEGREGATION AND CONDENSATION PROTEIN B"/>
    <property type="match status" value="1"/>
</dbReference>
<dbReference type="InterPro" id="IPR036390">
    <property type="entry name" value="WH_DNA-bd_sf"/>
</dbReference>
<dbReference type="InterPro" id="IPR005234">
    <property type="entry name" value="ScpB_csome_segregation"/>
</dbReference>